<protein>
    <submittedName>
        <fullName evidence="3">Ovule protein</fullName>
    </submittedName>
</protein>
<reference evidence="3" key="1">
    <citation type="submission" date="2017-02" db="UniProtKB">
        <authorList>
            <consortium name="WormBaseParasite"/>
        </authorList>
    </citation>
    <scope>IDENTIFICATION</scope>
</reference>
<accession>A0A0N5CSA7</accession>
<evidence type="ECO:0000313" key="2">
    <source>
        <dbReference type="Proteomes" id="UP000276776"/>
    </source>
</evidence>
<keyword evidence="2" id="KW-1185">Reference proteome</keyword>
<dbReference type="WBParaSite" id="TCLT_0000310801-mRNA-1">
    <property type="protein sequence ID" value="TCLT_0000310801-mRNA-1"/>
    <property type="gene ID" value="TCLT_0000310801"/>
</dbReference>
<proteinExistence type="predicted"/>
<dbReference type="OrthoDB" id="5864425at2759"/>
<dbReference type="Proteomes" id="UP000276776">
    <property type="component" value="Unassembled WGS sequence"/>
</dbReference>
<dbReference type="EMBL" id="UYYF01000993">
    <property type="protein sequence ID" value="VDM99412.1"/>
    <property type="molecule type" value="Genomic_DNA"/>
</dbReference>
<evidence type="ECO:0000313" key="3">
    <source>
        <dbReference type="WBParaSite" id="TCLT_0000310801-mRNA-1"/>
    </source>
</evidence>
<gene>
    <name evidence="1" type="ORF">TCLT_LOCUS3108</name>
</gene>
<evidence type="ECO:0000313" key="1">
    <source>
        <dbReference type="EMBL" id="VDM99412.1"/>
    </source>
</evidence>
<dbReference type="AlphaFoldDB" id="A0A0N5CSA7"/>
<sequence length="99" mass="11157">MHLVNDSIQLLSSLLNSGPRYYSIGHCNPSLPVNSSCCNISGIPKELRSNLFSGSHLSSQRTKYREEDGQQRIFKHLLSNENTSVVICLYQFAKSKKLK</sequence>
<reference evidence="1 2" key="2">
    <citation type="submission" date="2018-11" db="EMBL/GenBank/DDBJ databases">
        <authorList>
            <consortium name="Pathogen Informatics"/>
        </authorList>
    </citation>
    <scope>NUCLEOTIDE SEQUENCE [LARGE SCALE GENOMIC DNA]</scope>
</reference>
<name>A0A0N5CSA7_THECL</name>
<organism evidence="3">
    <name type="scientific">Thelazia callipaeda</name>
    <name type="common">Oriental eyeworm</name>
    <name type="synonym">Parasitic nematode</name>
    <dbReference type="NCBI Taxonomy" id="103827"/>
    <lineage>
        <taxon>Eukaryota</taxon>
        <taxon>Metazoa</taxon>
        <taxon>Ecdysozoa</taxon>
        <taxon>Nematoda</taxon>
        <taxon>Chromadorea</taxon>
        <taxon>Rhabditida</taxon>
        <taxon>Spirurina</taxon>
        <taxon>Spiruromorpha</taxon>
        <taxon>Thelazioidea</taxon>
        <taxon>Thelaziidae</taxon>
        <taxon>Thelazia</taxon>
    </lineage>
</organism>